<evidence type="ECO:0000313" key="1">
    <source>
        <dbReference type="EMBL" id="MCL1031330.1"/>
    </source>
</evidence>
<comment type="caution">
    <text evidence="1">The sequence shown here is derived from an EMBL/GenBank/DDBJ whole genome shotgun (WGS) entry which is preliminary data.</text>
</comment>
<proteinExistence type="predicted"/>
<sequence>MTRSTVTIASDVSMHGSASVEEQQSIALELISLRRELLSEREAQSKQADLYLCRVTRGGEELYSPCGKDYPRGRGYFTAPPTPASLDFGKLAKEIVENLVDCGPVDDDLIAQYEAFVQKTCRAAMLGSRSKSS</sequence>
<dbReference type="Proteomes" id="UP001165275">
    <property type="component" value="Unassembled WGS sequence"/>
</dbReference>
<dbReference type="EMBL" id="JAGQDC010000021">
    <property type="protein sequence ID" value="MCL1031330.1"/>
    <property type="molecule type" value="Genomic_DNA"/>
</dbReference>
<organism evidence="1 2">
    <name type="scientific">Serratia silvae</name>
    <dbReference type="NCBI Taxonomy" id="2824122"/>
    <lineage>
        <taxon>Bacteria</taxon>
        <taxon>Pseudomonadati</taxon>
        <taxon>Pseudomonadota</taxon>
        <taxon>Gammaproteobacteria</taxon>
        <taxon>Enterobacterales</taxon>
        <taxon>Yersiniaceae</taxon>
        <taxon>Serratia</taxon>
    </lineage>
</organism>
<name>A0ABT0KH24_9GAMM</name>
<keyword evidence="2" id="KW-1185">Reference proteome</keyword>
<reference evidence="1" key="1">
    <citation type="submission" date="2021-04" db="EMBL/GenBank/DDBJ databases">
        <title>Genome sequence of Serratia sp. arafor3.</title>
        <authorList>
            <person name="Besaury L."/>
        </authorList>
    </citation>
    <scope>NUCLEOTIDE SEQUENCE</scope>
    <source>
        <strain evidence="1">Arafor3</strain>
    </source>
</reference>
<dbReference type="RefSeq" id="WP_248947330.1">
    <property type="nucleotide sequence ID" value="NZ_CBCSGY010000016.1"/>
</dbReference>
<gene>
    <name evidence="1" type="ORF">KAJ71_20250</name>
</gene>
<evidence type="ECO:0000313" key="2">
    <source>
        <dbReference type="Proteomes" id="UP001165275"/>
    </source>
</evidence>
<accession>A0ABT0KH24</accession>
<protein>
    <submittedName>
        <fullName evidence="1">Uncharacterized protein</fullName>
    </submittedName>
</protein>